<evidence type="ECO:0000313" key="3">
    <source>
        <dbReference type="EMBL" id="WOZ78920.1"/>
    </source>
</evidence>
<dbReference type="SMART" id="SM00972">
    <property type="entry name" value="SCPU"/>
    <property type="match status" value="1"/>
</dbReference>
<accession>A0ABZ0MU02</accession>
<dbReference type="EMBL" id="CP137744">
    <property type="protein sequence ID" value="WOZ78920.1"/>
    <property type="molecule type" value="Genomic_DNA"/>
</dbReference>
<dbReference type="InterPro" id="IPR053167">
    <property type="entry name" value="Spore_coat_component"/>
</dbReference>
<evidence type="ECO:0000259" key="2">
    <source>
        <dbReference type="Pfam" id="PF05229"/>
    </source>
</evidence>
<feature type="signal peptide" evidence="1">
    <location>
        <begin position="1"/>
        <end position="29"/>
    </location>
</feature>
<feature type="domain" description="Spore coat protein U/FanG" evidence="2">
    <location>
        <begin position="206"/>
        <end position="343"/>
    </location>
</feature>
<proteinExistence type="predicted"/>
<protein>
    <submittedName>
        <fullName evidence="3">Spore coat U domain-containing protein</fullName>
    </submittedName>
</protein>
<gene>
    <name evidence="3" type="ORF">Q8Y70_07670</name>
</gene>
<dbReference type="RefSeq" id="WP_305735528.1">
    <property type="nucleotide sequence ID" value="NZ_CP137744.1"/>
</dbReference>
<dbReference type="InterPro" id="IPR007893">
    <property type="entry name" value="Spore_coat_U/FanG"/>
</dbReference>
<reference evidence="3 4" key="1">
    <citation type="submission" date="2023-10" db="EMBL/GenBank/DDBJ databases">
        <title>Genome sequencing of the isolated polysaccharide-producing bacterium Kosakonia sacchari KS2022.</title>
        <authorList>
            <person name="Yi X."/>
        </authorList>
    </citation>
    <scope>NUCLEOTIDE SEQUENCE [LARGE SCALE GENOMIC DNA]</scope>
    <source>
        <strain evidence="3 4">KS2022</strain>
    </source>
</reference>
<dbReference type="PANTHER" id="PTHR37089">
    <property type="entry name" value="PROTEIN U-RELATED"/>
    <property type="match status" value="1"/>
</dbReference>
<dbReference type="Proteomes" id="UP001302368">
    <property type="component" value="Chromosome"/>
</dbReference>
<name>A0ABZ0MU02_9ENTR</name>
<evidence type="ECO:0000313" key="4">
    <source>
        <dbReference type="Proteomes" id="UP001302368"/>
    </source>
</evidence>
<evidence type="ECO:0000256" key="1">
    <source>
        <dbReference type="SAM" id="SignalP"/>
    </source>
</evidence>
<feature type="chain" id="PRO_5045702338" evidence="1">
    <location>
        <begin position="30"/>
        <end position="346"/>
    </location>
</feature>
<keyword evidence="1" id="KW-0732">Signal</keyword>
<organism evidence="3 4">
    <name type="scientific">Kosakonia sacchari</name>
    <dbReference type="NCBI Taxonomy" id="1158459"/>
    <lineage>
        <taxon>Bacteria</taxon>
        <taxon>Pseudomonadati</taxon>
        <taxon>Pseudomonadota</taxon>
        <taxon>Gammaproteobacteria</taxon>
        <taxon>Enterobacterales</taxon>
        <taxon>Enterobacteriaceae</taxon>
        <taxon>Kosakonia</taxon>
    </lineage>
</organism>
<dbReference type="Pfam" id="PF05229">
    <property type="entry name" value="SCPU"/>
    <property type="match status" value="1"/>
</dbReference>
<keyword evidence="4" id="KW-1185">Reference proteome</keyword>
<sequence>MSLSRLLRCVIALGLACAAYFAPMRTAQADYCTSSNHATTFTYTAATIAQAQTITINDSWSCNSGTIFYPSYSDWVCLYMDAYTGQSSAIAYNGTNYTLGYSLFSTAGTGAASPNPAPASVAAGAGSWYGTGGTTTVGTSGTSSGPLLSSIRITIPAGAARTVPPGVYTVTVRFTLDMQGGSTSTSLCNKAGQGGPNGDGQDWGTTTYTFTVVVPKVCSINAVDTINFGNIAAVNTLAADVRAQGNVYFTCSLSTPYTLYLGDGLNRDAAGSGNRNMLGSDGSSRIPYQLYTTAAATTIWDSVSGMSGTGSATQTFNTVYGKIAAGSALPSALGTYQDRVIVTVSY</sequence>